<evidence type="ECO:0000313" key="9">
    <source>
        <dbReference type="Proteomes" id="UP000504607"/>
    </source>
</evidence>
<keyword evidence="4 8" id="KW-0732">Signal</keyword>
<feature type="chain" id="PRO_5027058783" description="glucan endo-1,3-beta-D-glucosidase" evidence="8">
    <location>
        <begin position="27"/>
        <end position="419"/>
    </location>
</feature>
<evidence type="ECO:0000256" key="1">
    <source>
        <dbReference type="ARBA" id="ARBA00000382"/>
    </source>
</evidence>
<keyword evidence="5" id="KW-0378">Hydrolase</keyword>
<dbReference type="InterPro" id="IPR000490">
    <property type="entry name" value="Glyco_hydro_17"/>
</dbReference>
<dbReference type="InParanoid" id="A0A6I9R1D9"/>
<reference evidence="10" key="1">
    <citation type="submission" date="2025-08" db="UniProtKB">
        <authorList>
            <consortium name="RefSeq"/>
        </authorList>
    </citation>
    <scope>IDENTIFICATION</scope>
</reference>
<sequence>MSLHYLLPFLLSFLLVLVLQPPWCSATSASLLGVCYGRVANNLPSPEMVPRLVSSIGIGRVRLYDADPASIRAFANTGIELVIGLPDRYLPKVATDAGEALAWVRSNVQAYLPSTKIAFLTVANEVLTSNNTALRPGLLLPAMENLHSALASLGLDRQIAVTTTHSLAILADSYPPSAGAFRRDLLPFISPILAFHARTGSPFFVNAYPYFAYKNDPSGVALDYALLQPGAIAVADQGSGLRYCNLLHAQVDAVYHAIAAGGTTKGVEVTVSETGWPSAGDADEAGATTENAAKYNGNLMKLVAEGKGTPLMPKVPLRVYVFALFNENLKPGPTSERNYGLFQADGTPAYQLDFTLDNSTIGGGGGGGAAGGGGGGGYDSGGNSGYDSISAAATDEWLCRRRRVDGVMASLLFLLLEFF</sequence>
<comment type="similarity">
    <text evidence="2 7">Belongs to the glycosyl hydrolase 17 family.</text>
</comment>
<dbReference type="FunFam" id="3.20.20.80:FF:000005">
    <property type="entry name" value="Glucan endo-1,3-beta-glucosidase 14"/>
    <property type="match status" value="1"/>
</dbReference>
<evidence type="ECO:0000256" key="3">
    <source>
        <dbReference type="ARBA" id="ARBA00012780"/>
    </source>
</evidence>
<keyword evidence="6" id="KW-0326">Glycosidase</keyword>
<dbReference type="PANTHER" id="PTHR32227">
    <property type="entry name" value="GLUCAN ENDO-1,3-BETA-GLUCOSIDASE BG1-RELATED-RELATED"/>
    <property type="match status" value="1"/>
</dbReference>
<dbReference type="Gene3D" id="3.20.20.80">
    <property type="entry name" value="Glycosidases"/>
    <property type="match status" value="1"/>
</dbReference>
<dbReference type="GO" id="GO:0042973">
    <property type="term" value="F:glucan endo-1,3-beta-D-glucosidase activity"/>
    <property type="evidence" value="ECO:0007669"/>
    <property type="project" value="UniProtKB-EC"/>
</dbReference>
<evidence type="ECO:0000313" key="10">
    <source>
        <dbReference type="RefSeq" id="XP_010917973.1"/>
    </source>
</evidence>
<dbReference type="EC" id="3.2.1.39" evidence="3"/>
<name>A0A6I9R1D9_ELAGV</name>
<protein>
    <recommendedName>
        <fullName evidence="3">glucan endo-1,3-beta-D-glucosidase</fullName>
        <ecNumber evidence="3">3.2.1.39</ecNumber>
    </recommendedName>
</protein>
<dbReference type="FunCoup" id="A0A6I9R1D9">
    <property type="interactions" value="120"/>
</dbReference>
<dbReference type="GeneID" id="105042448"/>
<evidence type="ECO:0000256" key="8">
    <source>
        <dbReference type="SAM" id="SignalP"/>
    </source>
</evidence>
<dbReference type="Proteomes" id="UP000504607">
    <property type="component" value="Chromosome 4"/>
</dbReference>
<evidence type="ECO:0000256" key="2">
    <source>
        <dbReference type="ARBA" id="ARBA00008773"/>
    </source>
</evidence>
<organism evidence="9 10">
    <name type="scientific">Elaeis guineensis var. tenera</name>
    <name type="common">Oil palm</name>
    <dbReference type="NCBI Taxonomy" id="51953"/>
    <lineage>
        <taxon>Eukaryota</taxon>
        <taxon>Viridiplantae</taxon>
        <taxon>Streptophyta</taxon>
        <taxon>Embryophyta</taxon>
        <taxon>Tracheophyta</taxon>
        <taxon>Spermatophyta</taxon>
        <taxon>Magnoliopsida</taxon>
        <taxon>Liliopsida</taxon>
        <taxon>Arecaceae</taxon>
        <taxon>Arecoideae</taxon>
        <taxon>Cocoseae</taxon>
        <taxon>Elaeidinae</taxon>
        <taxon>Elaeis</taxon>
    </lineage>
</organism>
<accession>A0A6I9R1D9</accession>
<dbReference type="OrthoDB" id="77201at2759"/>
<comment type="catalytic activity">
    <reaction evidence="1">
        <text>Hydrolysis of (1-&gt;3)-beta-D-glucosidic linkages in (1-&gt;3)-beta-D-glucans.</text>
        <dbReference type="EC" id="3.2.1.39"/>
    </reaction>
</comment>
<evidence type="ECO:0000256" key="5">
    <source>
        <dbReference type="ARBA" id="ARBA00022801"/>
    </source>
</evidence>
<feature type="signal peptide" evidence="8">
    <location>
        <begin position="1"/>
        <end position="26"/>
    </location>
</feature>
<gene>
    <name evidence="10" type="primary">LOC105042448</name>
</gene>
<dbReference type="GO" id="GO:0005975">
    <property type="term" value="P:carbohydrate metabolic process"/>
    <property type="evidence" value="ECO:0007669"/>
    <property type="project" value="InterPro"/>
</dbReference>
<dbReference type="InterPro" id="IPR044965">
    <property type="entry name" value="Glyco_hydro_17_plant"/>
</dbReference>
<evidence type="ECO:0000256" key="4">
    <source>
        <dbReference type="ARBA" id="ARBA00022729"/>
    </source>
</evidence>
<dbReference type="SUPFAM" id="SSF51445">
    <property type="entry name" value="(Trans)glycosidases"/>
    <property type="match status" value="1"/>
</dbReference>
<dbReference type="KEGG" id="egu:105042448"/>
<keyword evidence="9" id="KW-1185">Reference proteome</keyword>
<dbReference type="AlphaFoldDB" id="A0A6I9R1D9"/>
<evidence type="ECO:0000256" key="7">
    <source>
        <dbReference type="RuleBase" id="RU004335"/>
    </source>
</evidence>
<proteinExistence type="inferred from homology"/>
<dbReference type="RefSeq" id="XP_010917973.1">
    <property type="nucleotide sequence ID" value="XM_010919671.3"/>
</dbReference>
<evidence type="ECO:0000256" key="6">
    <source>
        <dbReference type="ARBA" id="ARBA00023295"/>
    </source>
</evidence>
<dbReference type="Pfam" id="PF00332">
    <property type="entry name" value="Glyco_hydro_17"/>
    <property type="match status" value="1"/>
</dbReference>
<dbReference type="InterPro" id="IPR017853">
    <property type="entry name" value="GH"/>
</dbReference>